<evidence type="ECO:0000313" key="1">
    <source>
        <dbReference type="EMBL" id="OBS70693.1"/>
    </source>
</evidence>
<evidence type="ECO:0000313" key="2">
    <source>
        <dbReference type="Proteomes" id="UP000092124"/>
    </source>
</evidence>
<gene>
    <name evidence="1" type="ORF">A6R68_00768</name>
</gene>
<comment type="caution">
    <text evidence="1">The sequence shown here is derived from an EMBL/GenBank/DDBJ whole genome shotgun (WGS) entry which is preliminary data.</text>
</comment>
<dbReference type="AlphaFoldDB" id="A0A1A6GWI3"/>
<dbReference type="Proteomes" id="UP000092124">
    <property type="component" value="Unassembled WGS sequence"/>
</dbReference>
<keyword evidence="2" id="KW-1185">Reference proteome</keyword>
<protein>
    <submittedName>
        <fullName evidence="1">Uncharacterized protein</fullName>
    </submittedName>
</protein>
<name>A0A1A6GWI3_NEOLE</name>
<sequence length="269" mass="28882">MALCSFPGILSSTPVDINCHHILENTNLLSNTTEVVSCCQKASTVAKGPNEVIPGGNFSLYAVKSCCELLKPSTLNCSWPTLSPWRTLMMTFRTEEHQLVDTLNLCPPNSVTSTWTLPGSVLPPPGEISNGDVWCHLISSLPQALTSTALHLRNNRKKEIELEKREISSNTSNSYQPPHSGAAFSLSFSAMQPAVVSAVSFPVRLAPPALALQEQASSVKTTEAKAAKCREKAACSPTPTVHAKVRNLLSEQRSVSYGLPAPMSALEGI</sequence>
<organism evidence="1 2">
    <name type="scientific">Neotoma lepida</name>
    <name type="common">Desert woodrat</name>
    <dbReference type="NCBI Taxonomy" id="56216"/>
    <lineage>
        <taxon>Eukaryota</taxon>
        <taxon>Metazoa</taxon>
        <taxon>Chordata</taxon>
        <taxon>Craniata</taxon>
        <taxon>Vertebrata</taxon>
        <taxon>Euteleostomi</taxon>
        <taxon>Mammalia</taxon>
        <taxon>Eutheria</taxon>
        <taxon>Euarchontoglires</taxon>
        <taxon>Glires</taxon>
        <taxon>Rodentia</taxon>
        <taxon>Myomorpha</taxon>
        <taxon>Muroidea</taxon>
        <taxon>Cricetidae</taxon>
        <taxon>Neotominae</taxon>
        <taxon>Neotoma</taxon>
    </lineage>
</organism>
<dbReference type="EMBL" id="LZPO01066282">
    <property type="protein sequence ID" value="OBS70693.1"/>
    <property type="molecule type" value="Genomic_DNA"/>
</dbReference>
<dbReference type="STRING" id="56216.A0A1A6GWI3"/>
<reference evidence="1 2" key="1">
    <citation type="submission" date="2016-06" db="EMBL/GenBank/DDBJ databases">
        <title>The Draft Genome Sequence and Annotation of the Desert Woodrat Neotoma lepida.</title>
        <authorList>
            <person name="Campbell M."/>
            <person name="Oakeson K.F."/>
            <person name="Yandell M."/>
            <person name="Halpert J.R."/>
            <person name="Dearing D."/>
        </authorList>
    </citation>
    <scope>NUCLEOTIDE SEQUENCE [LARGE SCALE GENOMIC DNA]</scope>
    <source>
        <strain evidence="1">417</strain>
        <tissue evidence="1">Liver</tissue>
    </source>
</reference>
<proteinExistence type="predicted"/>
<accession>A0A1A6GWI3</accession>